<organism evidence="7 8">
    <name type="scientific">Parapedobacter defluvii</name>
    <dbReference type="NCBI Taxonomy" id="2045106"/>
    <lineage>
        <taxon>Bacteria</taxon>
        <taxon>Pseudomonadati</taxon>
        <taxon>Bacteroidota</taxon>
        <taxon>Sphingobacteriia</taxon>
        <taxon>Sphingobacteriales</taxon>
        <taxon>Sphingobacteriaceae</taxon>
        <taxon>Parapedobacter</taxon>
    </lineage>
</organism>
<comment type="caution">
    <text evidence="7">The sequence shown here is derived from an EMBL/GenBank/DDBJ whole genome shotgun (WGS) entry which is preliminary data.</text>
</comment>
<dbReference type="Pfam" id="PF01266">
    <property type="entry name" value="DAO"/>
    <property type="match status" value="1"/>
</dbReference>
<evidence type="ECO:0000313" key="8">
    <source>
        <dbReference type="Proteomes" id="UP000597338"/>
    </source>
</evidence>
<evidence type="ECO:0000256" key="4">
    <source>
        <dbReference type="ARBA" id="ARBA00023014"/>
    </source>
</evidence>
<dbReference type="Gene3D" id="2.102.10.10">
    <property type="entry name" value="Rieske [2Fe-2S] iron-sulphur domain"/>
    <property type="match status" value="1"/>
</dbReference>
<keyword evidence="1" id="KW-0001">2Fe-2S</keyword>
<protein>
    <submittedName>
        <fullName evidence="7">Oxidoreductase</fullName>
    </submittedName>
</protein>
<dbReference type="InterPro" id="IPR006076">
    <property type="entry name" value="FAD-dep_OxRdtase"/>
</dbReference>
<dbReference type="InterPro" id="IPR017941">
    <property type="entry name" value="Rieske_2Fe-2S"/>
</dbReference>
<evidence type="ECO:0000313" key="7">
    <source>
        <dbReference type="EMBL" id="GGC25105.1"/>
    </source>
</evidence>
<feature type="domain" description="Rieske" evidence="6">
    <location>
        <begin position="444"/>
        <end position="533"/>
    </location>
</feature>
<dbReference type="InterPro" id="IPR005805">
    <property type="entry name" value="Rieske_Fe-S_prot_C"/>
</dbReference>
<dbReference type="Gene3D" id="3.50.50.60">
    <property type="entry name" value="FAD/NAD(P)-binding domain"/>
    <property type="match status" value="1"/>
</dbReference>
<evidence type="ECO:0000256" key="2">
    <source>
        <dbReference type="ARBA" id="ARBA00022723"/>
    </source>
</evidence>
<keyword evidence="8" id="KW-1185">Reference proteome</keyword>
<dbReference type="InterPro" id="IPR036922">
    <property type="entry name" value="Rieske_2Fe-2S_sf"/>
</dbReference>
<dbReference type="Pfam" id="PF00355">
    <property type="entry name" value="Rieske"/>
    <property type="match status" value="1"/>
</dbReference>
<keyword evidence="4" id="KW-0411">Iron-sulfur</keyword>
<name>A0ABQ1LIT8_9SPHI</name>
<accession>A0ABQ1LIT8</accession>
<dbReference type="PANTHER" id="PTHR13847">
    <property type="entry name" value="SARCOSINE DEHYDROGENASE-RELATED"/>
    <property type="match status" value="1"/>
</dbReference>
<dbReference type="PANTHER" id="PTHR13847:SF281">
    <property type="entry name" value="FAD DEPENDENT OXIDOREDUCTASE DOMAIN-CONTAINING PROTEIN"/>
    <property type="match status" value="1"/>
</dbReference>
<reference evidence="8" key="1">
    <citation type="journal article" date="2019" name="Int. J. Syst. Evol. Microbiol.">
        <title>The Global Catalogue of Microorganisms (GCM) 10K type strain sequencing project: providing services to taxonomists for standard genome sequencing and annotation.</title>
        <authorList>
            <consortium name="The Broad Institute Genomics Platform"/>
            <consortium name="The Broad Institute Genome Sequencing Center for Infectious Disease"/>
            <person name="Wu L."/>
            <person name="Ma J."/>
        </authorList>
    </citation>
    <scope>NUCLEOTIDE SEQUENCE [LARGE SCALE GENOMIC DNA]</scope>
    <source>
        <strain evidence="8">CGMCC 1.15342</strain>
    </source>
</reference>
<keyword evidence="2" id="KW-0479">Metal-binding</keyword>
<dbReference type="Proteomes" id="UP000597338">
    <property type="component" value="Unassembled WGS sequence"/>
</dbReference>
<dbReference type="Gene3D" id="3.30.9.10">
    <property type="entry name" value="D-Amino Acid Oxidase, subunit A, domain 2"/>
    <property type="match status" value="1"/>
</dbReference>
<dbReference type="PRINTS" id="PR00162">
    <property type="entry name" value="RIESKE"/>
</dbReference>
<evidence type="ECO:0000259" key="6">
    <source>
        <dbReference type="PROSITE" id="PS51296"/>
    </source>
</evidence>
<dbReference type="EMBL" id="BMIK01000004">
    <property type="protein sequence ID" value="GGC25105.1"/>
    <property type="molecule type" value="Genomic_DNA"/>
</dbReference>
<dbReference type="InterPro" id="IPR036188">
    <property type="entry name" value="FAD/NAD-bd_sf"/>
</dbReference>
<keyword evidence="5" id="KW-1015">Disulfide bond</keyword>
<gene>
    <name evidence="7" type="ORF">GCM10011386_16320</name>
</gene>
<proteinExistence type="predicted"/>
<dbReference type="SUPFAM" id="SSF50022">
    <property type="entry name" value="ISP domain"/>
    <property type="match status" value="1"/>
</dbReference>
<sequence length="533" mass="58063">MALFFNLNNPNLSLLSQKTIIMGTRDGTLPSLWQQGIAVPDTSVKTSNAATDQTWDALIVGGGITGLTTALLLQEAGLTCALVEAHTLGFGTTGGTTAHINTMLDTPYHTIESNFGPSGAKIAAHAARAARDLIAQNVSNYGIACDFEYKDGFLFAETEKEAAELEKIYAASRRAGVEVEPATHIPVPLEFRKAITYTKQAQIHPLNYVYGLADRFTSNGGIILEHTRVMGSARKGDVHQIETTGLPFRSRQLVYATHIPPGLNILHLKCAPYRSYVLALQLTDGNYPDNPAYDMQEPYHYFRTHVVNGVPYLIAGGADHKTGHGSPLNAFQTLEAYVRTHFQVSSIDYRWSAQYFEPTDGLPYIGKLPGADEETYVATGFSGNGILFGSFSGLLLADLILGRENPYKGLFSPSRIKPVAGFTNFIRENADVAYRFVSDRINTEKLDVLAELPPGTGAVVNYEQEKIALYKSPEGNIRALSPVCTHAGCVVTWNDAEKSWDCPCHGGRYDVYGNVLTGPPRENLRAIPLISNG</sequence>
<evidence type="ECO:0000256" key="1">
    <source>
        <dbReference type="ARBA" id="ARBA00022714"/>
    </source>
</evidence>
<keyword evidence="3" id="KW-0408">Iron</keyword>
<evidence type="ECO:0000256" key="3">
    <source>
        <dbReference type="ARBA" id="ARBA00023004"/>
    </source>
</evidence>
<evidence type="ECO:0000256" key="5">
    <source>
        <dbReference type="ARBA" id="ARBA00023157"/>
    </source>
</evidence>
<dbReference type="SUPFAM" id="SSF51905">
    <property type="entry name" value="FAD/NAD(P)-binding domain"/>
    <property type="match status" value="1"/>
</dbReference>
<dbReference type="PROSITE" id="PS51296">
    <property type="entry name" value="RIESKE"/>
    <property type="match status" value="1"/>
</dbReference>